<dbReference type="OrthoDB" id="1752359at2759"/>
<organism evidence="3 4">
    <name type="scientific">Actinidia rufa</name>
    <dbReference type="NCBI Taxonomy" id="165716"/>
    <lineage>
        <taxon>Eukaryota</taxon>
        <taxon>Viridiplantae</taxon>
        <taxon>Streptophyta</taxon>
        <taxon>Embryophyta</taxon>
        <taxon>Tracheophyta</taxon>
        <taxon>Spermatophyta</taxon>
        <taxon>Magnoliopsida</taxon>
        <taxon>eudicotyledons</taxon>
        <taxon>Gunneridae</taxon>
        <taxon>Pentapetalae</taxon>
        <taxon>asterids</taxon>
        <taxon>Ericales</taxon>
        <taxon>Actinidiaceae</taxon>
        <taxon>Actinidia</taxon>
    </lineage>
</organism>
<feature type="region of interest" description="Disordered" evidence="1">
    <location>
        <begin position="429"/>
        <end position="467"/>
    </location>
</feature>
<accession>A0A7J0DBI5</accession>
<keyword evidence="4" id="KW-1185">Reference proteome</keyword>
<sequence length="687" mass="76648">MESRVRNPWHDPRTTKYGRKFRRYRSDNRRMPYGELSAIVGNVKEKESRGDGVLSKMVSTTILVVYVGFKEEMSSLIGIGEVSNDRVQVTNSQMLASACPIEMTGDLESFEYFLPSWISEHLGERYYMANEVNQLPLPPLEESPPRDELPDQGENPGGDAHSSLATEINSMTQDDLDHLRESYSFPTGVQTRIPKEGETILSTCTGENNWEFFPSKVPGEKVPQVPRSWGTPGKRCNKLPILTDTEEERTKKVFDKIRPGGYFNVPTVLNSRTFHQFFASDRAEMSSNGRDNDTSGDVTVAALGDEGEFRHPRDEHPRSESPRYGSVEYPRTIKNEWGRILPPLPDLTILRLLGGKVQDPLGLGLFSSSSSSDSRSKSWSDSGLPLELRSDAMSKRISLTKLTKKVEESKVATSSSKGVVIKEIWPRDEAPDSSSSKKVKNNEFKGKETIPPLEAKKLKPGKAASRETMRLAAPGEGPSKKLGEVLGSGASVMTSADVAEKILAVGIVLGYSLAVRSRDIGNDDAFHVARAKSAETKMIRAQNRAIEMEGLLAESGEREQKVAEEMAKLRDDWEAITKKLAKMEMVVADLKPRSSPLKSLNLQRIFRKQSKMLLPNTSERGSTFARGSLLTTIPISGLTSTAWIWIAIYLRGRRLRPRRIRNKEKGKARPTPCLLKHLFFVLAMYNT</sequence>
<protein>
    <submittedName>
        <fullName evidence="3">Uncharacterized protein</fullName>
    </submittedName>
</protein>
<evidence type="ECO:0000313" key="4">
    <source>
        <dbReference type="Proteomes" id="UP000585474"/>
    </source>
</evidence>
<dbReference type="Proteomes" id="UP000585474">
    <property type="component" value="Unassembled WGS sequence"/>
</dbReference>
<keyword evidence="2" id="KW-1133">Transmembrane helix</keyword>
<name>A0A7J0DBI5_9ERIC</name>
<keyword evidence="2" id="KW-0812">Transmembrane</keyword>
<evidence type="ECO:0000256" key="1">
    <source>
        <dbReference type="SAM" id="MobiDB-lite"/>
    </source>
</evidence>
<evidence type="ECO:0000256" key="2">
    <source>
        <dbReference type="SAM" id="Phobius"/>
    </source>
</evidence>
<keyword evidence="2" id="KW-0472">Membrane</keyword>
<dbReference type="AlphaFoldDB" id="A0A7J0DBI5"/>
<comment type="caution">
    <text evidence="3">The sequence shown here is derived from an EMBL/GenBank/DDBJ whole genome shotgun (WGS) entry which is preliminary data.</text>
</comment>
<gene>
    <name evidence="3" type="ORF">Acr_00g0017680</name>
</gene>
<proteinExistence type="predicted"/>
<feature type="region of interest" description="Disordered" evidence="1">
    <location>
        <begin position="136"/>
        <end position="163"/>
    </location>
</feature>
<feature type="region of interest" description="Disordered" evidence="1">
    <location>
        <begin position="305"/>
        <end position="327"/>
    </location>
</feature>
<reference evidence="4" key="1">
    <citation type="submission" date="2019-07" db="EMBL/GenBank/DDBJ databases">
        <title>De Novo Assembly of kiwifruit Actinidia rufa.</title>
        <authorList>
            <person name="Sugita-Konishi S."/>
            <person name="Sato K."/>
            <person name="Mori E."/>
            <person name="Abe Y."/>
            <person name="Kisaki G."/>
            <person name="Hamano K."/>
            <person name="Suezawa K."/>
            <person name="Otani M."/>
            <person name="Fukuda T."/>
            <person name="Manabe T."/>
            <person name="Gomi K."/>
            <person name="Tabuchi M."/>
            <person name="Akimitsu K."/>
            <person name="Kataoka I."/>
        </authorList>
    </citation>
    <scope>NUCLEOTIDE SEQUENCE [LARGE SCALE GENOMIC DNA]</scope>
    <source>
        <strain evidence="4">cv. Fuchu</strain>
    </source>
</reference>
<feature type="region of interest" description="Disordered" evidence="1">
    <location>
        <begin position="215"/>
        <end position="238"/>
    </location>
</feature>
<feature type="compositionally biased region" description="Basic and acidic residues" evidence="1">
    <location>
        <begin position="307"/>
        <end position="321"/>
    </location>
</feature>
<dbReference type="EMBL" id="BJWL01000145">
    <property type="protein sequence ID" value="GFS31491.1"/>
    <property type="molecule type" value="Genomic_DNA"/>
</dbReference>
<evidence type="ECO:0000313" key="3">
    <source>
        <dbReference type="EMBL" id="GFS31491.1"/>
    </source>
</evidence>
<feature type="transmembrane region" description="Helical" evidence="2">
    <location>
        <begin position="629"/>
        <end position="650"/>
    </location>
</feature>